<dbReference type="STRING" id="1489064.WH96_10875"/>
<evidence type="ECO:0008006" key="3">
    <source>
        <dbReference type="Google" id="ProtNLM"/>
    </source>
</evidence>
<reference evidence="1 2" key="1">
    <citation type="submission" date="2015-03" db="EMBL/GenBank/DDBJ databases">
        <title>Genome Sequence of Kiloniella spongiae MEBiC09566, isolated from a marine sponge.</title>
        <authorList>
            <person name="Shao Z."/>
            <person name="Wang L."/>
            <person name="Li X."/>
        </authorList>
    </citation>
    <scope>NUCLEOTIDE SEQUENCE [LARGE SCALE GENOMIC DNA]</scope>
    <source>
        <strain evidence="1 2">MEBiC09566</strain>
    </source>
</reference>
<gene>
    <name evidence="1" type="ORF">WH96_10875</name>
</gene>
<sequence length="185" mass="21317">MFMKSVSSLSFTSPRCQRLHDYWWELKYSNGQTVPRKSDFNPAAIKNILSHILMHDLSTPGKSILRLAGTGIADRLGFDPTGRDYVEFVGKDRKSDAYNELYKVASFPCGMRVILEGYYESGLVHVSESVGYPLSSDKGDYHFLVFIDDVIEKIEWHQRDDKQLYYNKVRQRDYIDIGFGTPLLD</sequence>
<name>A0A0H2MFG3_9PROT</name>
<organism evidence="1 2">
    <name type="scientific">Kiloniella spongiae</name>
    <dbReference type="NCBI Taxonomy" id="1489064"/>
    <lineage>
        <taxon>Bacteria</taxon>
        <taxon>Pseudomonadati</taxon>
        <taxon>Pseudomonadota</taxon>
        <taxon>Alphaproteobacteria</taxon>
        <taxon>Rhodospirillales</taxon>
        <taxon>Kiloniellaceae</taxon>
        <taxon>Kiloniella</taxon>
    </lineage>
</organism>
<protein>
    <recommendedName>
        <fullName evidence="3">PAS domain-containing protein</fullName>
    </recommendedName>
</protein>
<evidence type="ECO:0000313" key="1">
    <source>
        <dbReference type="EMBL" id="KLN60936.1"/>
    </source>
</evidence>
<dbReference type="EMBL" id="LAQL01000006">
    <property type="protein sequence ID" value="KLN60936.1"/>
    <property type="molecule type" value="Genomic_DNA"/>
</dbReference>
<dbReference type="Proteomes" id="UP000035444">
    <property type="component" value="Unassembled WGS sequence"/>
</dbReference>
<proteinExistence type="predicted"/>
<accession>A0A0H2MFG3</accession>
<dbReference type="InterPro" id="IPR009922">
    <property type="entry name" value="DUF1457"/>
</dbReference>
<dbReference type="OrthoDB" id="8478543at2"/>
<dbReference type="AlphaFoldDB" id="A0A0H2MFG3"/>
<evidence type="ECO:0000313" key="2">
    <source>
        <dbReference type="Proteomes" id="UP000035444"/>
    </source>
</evidence>
<keyword evidence="2" id="KW-1185">Reference proteome</keyword>
<comment type="caution">
    <text evidence="1">The sequence shown here is derived from an EMBL/GenBank/DDBJ whole genome shotgun (WGS) entry which is preliminary data.</text>
</comment>
<dbReference type="Pfam" id="PF07310">
    <property type="entry name" value="PAS_5"/>
    <property type="match status" value="1"/>
</dbReference>